<evidence type="ECO:0000313" key="2">
    <source>
        <dbReference type="Proteomes" id="UP001283361"/>
    </source>
</evidence>
<gene>
    <name evidence="1" type="ORF">RRG08_064441</name>
</gene>
<accession>A0AAE1D7L7</accession>
<keyword evidence="2" id="KW-1185">Reference proteome</keyword>
<proteinExistence type="predicted"/>
<evidence type="ECO:0000313" key="1">
    <source>
        <dbReference type="EMBL" id="KAK3759720.1"/>
    </source>
</evidence>
<protein>
    <submittedName>
        <fullName evidence="1">Uncharacterized protein</fullName>
    </submittedName>
</protein>
<sequence>MWFDFPRAQSDQAVTRFTPVWREVINKGYNVLSSKSDNEAVPTSRLKDDVRAVSTNGSLITHTNTEVEYIELYIIYRLIERKRDRCLNIDGNTRHLGYRRPWDLKSLKTSQGALPACQALRLPLRVDQANVKMVLTKLLPASFRYNILPAVETDYAHIIVETI</sequence>
<organism evidence="1 2">
    <name type="scientific">Elysia crispata</name>
    <name type="common">lettuce slug</name>
    <dbReference type="NCBI Taxonomy" id="231223"/>
    <lineage>
        <taxon>Eukaryota</taxon>
        <taxon>Metazoa</taxon>
        <taxon>Spiralia</taxon>
        <taxon>Lophotrochozoa</taxon>
        <taxon>Mollusca</taxon>
        <taxon>Gastropoda</taxon>
        <taxon>Heterobranchia</taxon>
        <taxon>Euthyneura</taxon>
        <taxon>Panpulmonata</taxon>
        <taxon>Sacoglossa</taxon>
        <taxon>Placobranchoidea</taxon>
        <taxon>Plakobranchidae</taxon>
        <taxon>Elysia</taxon>
    </lineage>
</organism>
<name>A0AAE1D7L7_9GAST</name>
<comment type="caution">
    <text evidence="1">The sequence shown here is derived from an EMBL/GenBank/DDBJ whole genome shotgun (WGS) entry which is preliminary data.</text>
</comment>
<dbReference type="EMBL" id="JAWDGP010005078">
    <property type="protein sequence ID" value="KAK3759720.1"/>
    <property type="molecule type" value="Genomic_DNA"/>
</dbReference>
<dbReference type="AlphaFoldDB" id="A0AAE1D7L7"/>
<reference evidence="1" key="1">
    <citation type="journal article" date="2023" name="G3 (Bethesda)">
        <title>A reference genome for the long-term kleptoplast-retaining sea slug Elysia crispata morphotype clarki.</title>
        <authorList>
            <person name="Eastman K.E."/>
            <person name="Pendleton A.L."/>
            <person name="Shaikh M.A."/>
            <person name="Suttiyut T."/>
            <person name="Ogas R."/>
            <person name="Tomko P."/>
            <person name="Gavelis G."/>
            <person name="Widhalm J.R."/>
            <person name="Wisecaver J.H."/>
        </authorList>
    </citation>
    <scope>NUCLEOTIDE SEQUENCE</scope>
    <source>
        <strain evidence="1">ECLA1</strain>
    </source>
</reference>
<dbReference type="Proteomes" id="UP001283361">
    <property type="component" value="Unassembled WGS sequence"/>
</dbReference>